<dbReference type="RefSeq" id="WP_033182798.1">
    <property type="nucleotide sequence ID" value="NZ_SINY01000001.1"/>
</dbReference>
<evidence type="ECO:0000256" key="2">
    <source>
        <dbReference type="ARBA" id="ARBA00022723"/>
    </source>
</evidence>
<dbReference type="GO" id="GO:0051537">
    <property type="term" value="F:2 iron, 2 sulfur cluster binding"/>
    <property type="evidence" value="ECO:0007669"/>
    <property type="project" value="UniProtKB-KW"/>
</dbReference>
<name>A0A4Q8XW03_RHILE</name>
<evidence type="ECO:0000256" key="1">
    <source>
        <dbReference type="ARBA" id="ARBA00022714"/>
    </source>
</evidence>
<keyword evidence="4" id="KW-0411">Iron-sulfur</keyword>
<dbReference type="GeneID" id="303213277"/>
<reference evidence="5 6" key="1">
    <citation type="submission" date="2019-02" db="EMBL/GenBank/DDBJ databases">
        <title>The genomic architecture of introgression among sibling species of bacteria.</title>
        <authorList>
            <person name="Cavassim M.I.A."/>
            <person name="Moeskjaer S."/>
            <person name="Moslemi C."/>
            <person name="Fields B."/>
            <person name="Bachmann A."/>
            <person name="Vilhjalmsson B."/>
            <person name="Schierup M.H."/>
            <person name="Young J.P.W."/>
            <person name="Andersen S.U."/>
        </authorList>
    </citation>
    <scope>NUCLEOTIDE SEQUENCE [LARGE SCALE GENOMIC DNA]</scope>
    <source>
        <strain evidence="5 6">SM145A</strain>
    </source>
</reference>
<proteinExistence type="predicted"/>
<dbReference type="SUPFAM" id="SSF50022">
    <property type="entry name" value="ISP domain"/>
    <property type="match status" value="1"/>
</dbReference>
<protein>
    <submittedName>
        <fullName evidence="5">Ferredoxin reductase</fullName>
    </submittedName>
</protein>
<dbReference type="EMBL" id="SIPC01000001">
    <property type="protein sequence ID" value="TAX70981.1"/>
    <property type="molecule type" value="Genomic_DNA"/>
</dbReference>
<dbReference type="Pfam" id="PF00355">
    <property type="entry name" value="Rieske"/>
    <property type="match status" value="1"/>
</dbReference>
<keyword evidence="3" id="KW-0408">Iron</keyword>
<dbReference type="AlphaFoldDB" id="A0A4Q8XW03"/>
<evidence type="ECO:0000256" key="3">
    <source>
        <dbReference type="ARBA" id="ARBA00023004"/>
    </source>
</evidence>
<organism evidence="5 6">
    <name type="scientific">Rhizobium leguminosarum</name>
    <dbReference type="NCBI Taxonomy" id="384"/>
    <lineage>
        <taxon>Bacteria</taxon>
        <taxon>Pseudomonadati</taxon>
        <taxon>Pseudomonadota</taxon>
        <taxon>Alphaproteobacteria</taxon>
        <taxon>Hyphomicrobiales</taxon>
        <taxon>Rhizobiaceae</taxon>
        <taxon>Rhizobium/Agrobacterium group</taxon>
        <taxon>Rhizobium</taxon>
    </lineage>
</organism>
<dbReference type="PROSITE" id="PS51296">
    <property type="entry name" value="RIESKE"/>
    <property type="match status" value="1"/>
</dbReference>
<dbReference type="InterPro" id="IPR017941">
    <property type="entry name" value="Rieske_2Fe-2S"/>
</dbReference>
<dbReference type="Gene3D" id="2.102.10.10">
    <property type="entry name" value="Rieske [2Fe-2S] iron-sulphur domain"/>
    <property type="match status" value="1"/>
</dbReference>
<evidence type="ECO:0000313" key="5">
    <source>
        <dbReference type="EMBL" id="TAX70981.1"/>
    </source>
</evidence>
<comment type="caution">
    <text evidence="5">The sequence shown here is derived from an EMBL/GenBank/DDBJ whole genome shotgun (WGS) entry which is preliminary data.</text>
</comment>
<evidence type="ECO:0000313" key="6">
    <source>
        <dbReference type="Proteomes" id="UP000293652"/>
    </source>
</evidence>
<keyword evidence="2" id="KW-0479">Metal-binding</keyword>
<dbReference type="Proteomes" id="UP000293652">
    <property type="component" value="Unassembled WGS sequence"/>
</dbReference>
<accession>A0A4Q8XW03</accession>
<dbReference type="GO" id="GO:0046872">
    <property type="term" value="F:metal ion binding"/>
    <property type="evidence" value="ECO:0007669"/>
    <property type="project" value="UniProtKB-KW"/>
</dbReference>
<sequence>MSEAASWIGQDLPPIVRDGIEYFLLSYQSALYLIPNRCPHRGGPLKFGFINERNQIVCPMHHNAYSIERLIARDTTLKLTAEPV</sequence>
<dbReference type="InterPro" id="IPR036922">
    <property type="entry name" value="Rieske_2Fe-2S_sf"/>
</dbReference>
<evidence type="ECO:0000256" key="4">
    <source>
        <dbReference type="ARBA" id="ARBA00023014"/>
    </source>
</evidence>
<keyword evidence="1" id="KW-0001">2Fe-2S</keyword>
<gene>
    <name evidence="5" type="ORF">ELI03_04125</name>
</gene>